<evidence type="ECO:0000256" key="2">
    <source>
        <dbReference type="ARBA" id="ARBA00022525"/>
    </source>
</evidence>
<dbReference type="SUPFAM" id="SSF52743">
    <property type="entry name" value="Subtilisin-like"/>
    <property type="match status" value="1"/>
</dbReference>
<evidence type="ECO:0000313" key="14">
    <source>
        <dbReference type="EMBL" id="KAH0468130.1"/>
    </source>
</evidence>
<feature type="active site" description="Charge relay system" evidence="8 9">
    <location>
        <position position="143"/>
    </location>
</feature>
<dbReference type="InterPro" id="IPR000209">
    <property type="entry name" value="Peptidase_S8/S53_dom"/>
</dbReference>
<dbReference type="InterPro" id="IPR015500">
    <property type="entry name" value="Peptidase_S8_subtilisin-rel"/>
</dbReference>
<dbReference type="InterPro" id="IPR023828">
    <property type="entry name" value="Peptidase_S8_Ser-AS"/>
</dbReference>
<reference evidence="14 15" key="1">
    <citation type="journal article" date="2021" name="Hortic Res">
        <title>Chromosome-scale assembly of the Dendrobium chrysotoxum genome enhances the understanding of orchid evolution.</title>
        <authorList>
            <person name="Zhang Y."/>
            <person name="Zhang G.Q."/>
            <person name="Zhang D."/>
            <person name="Liu X.D."/>
            <person name="Xu X.Y."/>
            <person name="Sun W.H."/>
            <person name="Yu X."/>
            <person name="Zhu X."/>
            <person name="Wang Z.W."/>
            <person name="Zhao X."/>
            <person name="Zhong W.Y."/>
            <person name="Chen H."/>
            <person name="Yin W.L."/>
            <person name="Huang T."/>
            <person name="Niu S.C."/>
            <person name="Liu Z.J."/>
        </authorList>
    </citation>
    <scope>NUCLEOTIDE SEQUENCE [LARGE SCALE GENOMIC DNA]</scope>
    <source>
        <strain evidence="14">Lindl</strain>
    </source>
</reference>
<dbReference type="Gene3D" id="3.50.30.30">
    <property type="match status" value="1"/>
</dbReference>
<dbReference type="InterPro" id="IPR041469">
    <property type="entry name" value="Subtilisin-like_FN3"/>
</dbReference>
<accession>A0AAV7HJ12</accession>
<feature type="domain" description="Subtilisin-like protease fibronectin type-III" evidence="13">
    <location>
        <begin position="648"/>
        <end position="749"/>
    </location>
</feature>
<evidence type="ECO:0000256" key="8">
    <source>
        <dbReference type="PIRSR" id="PIRSR615500-1"/>
    </source>
</evidence>
<dbReference type="Pfam" id="PF02225">
    <property type="entry name" value="PA"/>
    <property type="match status" value="1"/>
</dbReference>
<gene>
    <name evidence="14" type="ORF">IEQ34_003163</name>
</gene>
<dbReference type="AlphaFoldDB" id="A0AAV7HJ12"/>
<dbReference type="Gene3D" id="3.40.50.200">
    <property type="entry name" value="Peptidase S8/S53 domain"/>
    <property type="match status" value="1"/>
</dbReference>
<keyword evidence="7" id="KW-0325">Glycoprotein</keyword>
<dbReference type="InterPro" id="IPR003137">
    <property type="entry name" value="PA_domain"/>
</dbReference>
<evidence type="ECO:0000256" key="4">
    <source>
        <dbReference type="ARBA" id="ARBA00022729"/>
    </source>
</evidence>
<keyword evidence="6 9" id="KW-0720">Serine protease</keyword>
<evidence type="ECO:0000256" key="1">
    <source>
        <dbReference type="ARBA" id="ARBA00011073"/>
    </source>
</evidence>
<dbReference type="PROSITE" id="PS00137">
    <property type="entry name" value="SUBTILASE_HIS"/>
    <property type="match status" value="1"/>
</dbReference>
<evidence type="ECO:0000256" key="6">
    <source>
        <dbReference type="ARBA" id="ARBA00022825"/>
    </source>
</evidence>
<evidence type="ECO:0000259" key="11">
    <source>
        <dbReference type="Pfam" id="PF00082"/>
    </source>
</evidence>
<keyword evidence="3 9" id="KW-0645">Protease</keyword>
<dbReference type="CDD" id="cd02120">
    <property type="entry name" value="PA_subtilisin_like"/>
    <property type="match status" value="1"/>
</dbReference>
<name>A0AAV7HJ12_DENCH</name>
<keyword evidence="15" id="KW-1185">Reference proteome</keyword>
<dbReference type="SUPFAM" id="SSF52025">
    <property type="entry name" value="PA domain"/>
    <property type="match status" value="1"/>
</dbReference>
<dbReference type="GO" id="GO:0006508">
    <property type="term" value="P:proteolysis"/>
    <property type="evidence" value="ECO:0007669"/>
    <property type="project" value="UniProtKB-KW"/>
</dbReference>
<evidence type="ECO:0000259" key="12">
    <source>
        <dbReference type="Pfam" id="PF02225"/>
    </source>
</evidence>
<dbReference type="GO" id="GO:0004252">
    <property type="term" value="F:serine-type endopeptidase activity"/>
    <property type="evidence" value="ECO:0007669"/>
    <property type="project" value="UniProtKB-UniRule"/>
</dbReference>
<feature type="active site" description="Charge relay system" evidence="8 9">
    <location>
        <position position="202"/>
    </location>
</feature>
<proteinExistence type="inferred from homology"/>
<dbReference type="EMBL" id="JAGFBR010000004">
    <property type="protein sequence ID" value="KAH0468130.1"/>
    <property type="molecule type" value="Genomic_DNA"/>
</dbReference>
<dbReference type="InterPro" id="IPR045051">
    <property type="entry name" value="SBT"/>
</dbReference>
<sequence>MTHKCTSLTSRGMSSTSSSATVTFRAFTAPSYQTPPSIPASHGWYTLTTMFSVASPPASLRESWRPSSLNPAFCMRNTTAPISLRQPIHQSRCFLHDLISFLDIRSGMKFNNLMCFNRYLGLNTYNAWGSSMMGQGLIIGIIDTGITPRHPSFKDTNMPPVPPPTKWKGSCSYAGFSCNDKVIGAKAFYQGYHPSPEDTNGHGTHVAGIAAGNFVEDANILGMAKGDPASGMAPMAHLSIYKVCFFNEGCYGANIYAAIDQAIKDGVDIISMSLSGGHTAKLYEDSISRGSMAAIQHGIIPVASAGNAGPNTGTLSHSAPWVLTVGASTTDRRIASIVKLGDNRTFLGESSYQPTNWNSNDMWLLEYPGKFGDRNASCCLPSELANWNLRGKIVICKVGIINDVKKGVAVYQAGAKGMILINQPSWGHTTSSSAHVLPASNVDHPTGLEILDYYFNNQPNAFASIHFGGTQFKFTPSPAVASFSSRGPSRMNGGIIKPDVLAPGINILAAWPTDVGPNPDPLATHTFNFESGTSMAAPHVAGIVALVKSKHPGWTPSKIISAIVTTAKDSAAGDLITDDLSYRTAGIYATGAGMVNPTKAMDPGLVFGLTLNNYIAYLCGLGYSDLEVQYTIGKPTSCNGVQYLTASQLNYPSITINLTRLATSQTVGRTVKNVGDASEDYLAKITEPVGVTIYLSTYKLQFTRLDQEVSYSINFALKGAYPSQGTDMIRRGKIVWDSGKHVVTTPIAVRFT</sequence>
<evidence type="ECO:0000256" key="5">
    <source>
        <dbReference type="ARBA" id="ARBA00022801"/>
    </source>
</evidence>
<evidence type="ECO:0000259" key="13">
    <source>
        <dbReference type="Pfam" id="PF17766"/>
    </source>
</evidence>
<keyword evidence="5 9" id="KW-0378">Hydrolase</keyword>
<dbReference type="InterPro" id="IPR023827">
    <property type="entry name" value="Peptidase_S8_Asp-AS"/>
</dbReference>
<protein>
    <submittedName>
        <fullName evidence="14">Uncharacterized protein</fullName>
    </submittedName>
</protein>
<dbReference type="PROSITE" id="PS00136">
    <property type="entry name" value="SUBTILASE_ASP"/>
    <property type="match status" value="1"/>
</dbReference>
<dbReference type="Gene3D" id="2.60.40.2310">
    <property type="match status" value="1"/>
</dbReference>
<feature type="domain" description="Peptidase S8/S53" evidence="11">
    <location>
        <begin position="134"/>
        <end position="570"/>
    </location>
</feature>
<feature type="domain" description="PA" evidence="12">
    <location>
        <begin position="381"/>
        <end position="449"/>
    </location>
</feature>
<dbReference type="PROSITE" id="PS51892">
    <property type="entry name" value="SUBTILASE"/>
    <property type="match status" value="1"/>
</dbReference>
<evidence type="ECO:0000256" key="10">
    <source>
        <dbReference type="RuleBase" id="RU003355"/>
    </source>
</evidence>
<dbReference type="Pfam" id="PF00082">
    <property type="entry name" value="Peptidase_S8"/>
    <property type="match status" value="1"/>
</dbReference>
<dbReference type="Proteomes" id="UP000775213">
    <property type="component" value="Unassembled WGS sequence"/>
</dbReference>
<evidence type="ECO:0000256" key="3">
    <source>
        <dbReference type="ARBA" id="ARBA00022670"/>
    </source>
</evidence>
<evidence type="ECO:0000256" key="9">
    <source>
        <dbReference type="PROSITE-ProRule" id="PRU01240"/>
    </source>
</evidence>
<dbReference type="InterPro" id="IPR036852">
    <property type="entry name" value="Peptidase_S8/S53_dom_sf"/>
</dbReference>
<dbReference type="PROSITE" id="PS00138">
    <property type="entry name" value="SUBTILASE_SER"/>
    <property type="match status" value="1"/>
</dbReference>
<dbReference type="Pfam" id="PF17766">
    <property type="entry name" value="fn3_6"/>
    <property type="match status" value="1"/>
</dbReference>
<dbReference type="InterPro" id="IPR046450">
    <property type="entry name" value="PA_dom_sf"/>
</dbReference>
<evidence type="ECO:0000313" key="15">
    <source>
        <dbReference type="Proteomes" id="UP000775213"/>
    </source>
</evidence>
<feature type="active site" description="Charge relay system" evidence="8 9">
    <location>
        <position position="534"/>
    </location>
</feature>
<dbReference type="PANTHER" id="PTHR10795">
    <property type="entry name" value="PROPROTEIN CONVERTASE SUBTILISIN/KEXIN"/>
    <property type="match status" value="1"/>
</dbReference>
<keyword evidence="2" id="KW-0964">Secreted</keyword>
<comment type="caution">
    <text evidence="14">The sequence shown here is derived from an EMBL/GenBank/DDBJ whole genome shotgun (WGS) entry which is preliminary data.</text>
</comment>
<organism evidence="14 15">
    <name type="scientific">Dendrobium chrysotoxum</name>
    <name type="common">Orchid</name>
    <dbReference type="NCBI Taxonomy" id="161865"/>
    <lineage>
        <taxon>Eukaryota</taxon>
        <taxon>Viridiplantae</taxon>
        <taxon>Streptophyta</taxon>
        <taxon>Embryophyta</taxon>
        <taxon>Tracheophyta</taxon>
        <taxon>Spermatophyta</taxon>
        <taxon>Magnoliopsida</taxon>
        <taxon>Liliopsida</taxon>
        <taxon>Asparagales</taxon>
        <taxon>Orchidaceae</taxon>
        <taxon>Epidendroideae</taxon>
        <taxon>Malaxideae</taxon>
        <taxon>Dendrobiinae</taxon>
        <taxon>Dendrobium</taxon>
    </lineage>
</organism>
<keyword evidence="4" id="KW-0732">Signal</keyword>
<dbReference type="InterPro" id="IPR022398">
    <property type="entry name" value="Peptidase_S8_His-AS"/>
</dbReference>
<comment type="similarity">
    <text evidence="1 9 10">Belongs to the peptidase S8 family.</text>
</comment>
<evidence type="ECO:0000256" key="7">
    <source>
        <dbReference type="ARBA" id="ARBA00023180"/>
    </source>
</evidence>
<dbReference type="PRINTS" id="PR00723">
    <property type="entry name" value="SUBTILISIN"/>
</dbReference>